<gene>
    <name evidence="2" type="ORF">EDB81DRAFT_488505</name>
</gene>
<sequence length="365" mass="41407">MLGFLWPVASLFKTLLLISLPVTLVPFLNGLIEGVFVGNYLIETGYDSVRLLEQDLETKAFADLFADETDAALPPFHIVRLQDPTNWWEKLGLERLDFDKDALPYGTDPGNLASLHGLHRRTIDSEAEPWHHWVYAARHSHVNGLDEWDQAFEELIQYYYVNPSVGFHYITCPETFLCAFWRVNGPALLHFTTDVDAANTDPEYEAVHVQIIELPITGLAPGVFPSHLNQLKAVTGDPSTGIPPHSEFTQFLRRYVEICEVAEREYPETYGRLAKWERALLWTMSFEDSISPKMARFVAVCLSASTRILGYRLVYKFVDLLGYTQPTDKAIAEGLKGFDSLGNKKPEGNKMAQREEEELPVQNNV</sequence>
<dbReference type="OrthoDB" id="5015154at2759"/>
<feature type="compositionally biased region" description="Basic and acidic residues" evidence="1">
    <location>
        <begin position="342"/>
        <end position="354"/>
    </location>
</feature>
<dbReference type="EMBL" id="JAGMUV010000008">
    <property type="protein sequence ID" value="KAH7146347.1"/>
    <property type="molecule type" value="Genomic_DNA"/>
</dbReference>
<comment type="caution">
    <text evidence="2">The sequence shown here is derived from an EMBL/GenBank/DDBJ whole genome shotgun (WGS) entry which is preliminary data.</text>
</comment>
<evidence type="ECO:0000313" key="3">
    <source>
        <dbReference type="Proteomes" id="UP000738349"/>
    </source>
</evidence>
<feature type="region of interest" description="Disordered" evidence="1">
    <location>
        <begin position="342"/>
        <end position="365"/>
    </location>
</feature>
<protein>
    <submittedName>
        <fullName evidence="2">Uncharacterized protein</fullName>
    </submittedName>
</protein>
<evidence type="ECO:0000256" key="1">
    <source>
        <dbReference type="SAM" id="MobiDB-lite"/>
    </source>
</evidence>
<organism evidence="2 3">
    <name type="scientific">Dactylonectria macrodidyma</name>
    <dbReference type="NCBI Taxonomy" id="307937"/>
    <lineage>
        <taxon>Eukaryota</taxon>
        <taxon>Fungi</taxon>
        <taxon>Dikarya</taxon>
        <taxon>Ascomycota</taxon>
        <taxon>Pezizomycotina</taxon>
        <taxon>Sordariomycetes</taxon>
        <taxon>Hypocreomycetidae</taxon>
        <taxon>Hypocreales</taxon>
        <taxon>Nectriaceae</taxon>
        <taxon>Dactylonectria</taxon>
    </lineage>
</organism>
<accession>A0A9P9EWL1</accession>
<keyword evidence="3" id="KW-1185">Reference proteome</keyword>
<dbReference type="AlphaFoldDB" id="A0A9P9EWL1"/>
<name>A0A9P9EWL1_9HYPO</name>
<proteinExistence type="predicted"/>
<evidence type="ECO:0000313" key="2">
    <source>
        <dbReference type="EMBL" id="KAH7146347.1"/>
    </source>
</evidence>
<reference evidence="2" key="1">
    <citation type="journal article" date="2021" name="Nat. Commun.">
        <title>Genetic determinants of endophytism in the Arabidopsis root mycobiome.</title>
        <authorList>
            <person name="Mesny F."/>
            <person name="Miyauchi S."/>
            <person name="Thiergart T."/>
            <person name="Pickel B."/>
            <person name="Atanasova L."/>
            <person name="Karlsson M."/>
            <person name="Huettel B."/>
            <person name="Barry K.W."/>
            <person name="Haridas S."/>
            <person name="Chen C."/>
            <person name="Bauer D."/>
            <person name="Andreopoulos W."/>
            <person name="Pangilinan J."/>
            <person name="LaButti K."/>
            <person name="Riley R."/>
            <person name="Lipzen A."/>
            <person name="Clum A."/>
            <person name="Drula E."/>
            <person name="Henrissat B."/>
            <person name="Kohler A."/>
            <person name="Grigoriev I.V."/>
            <person name="Martin F.M."/>
            <person name="Hacquard S."/>
        </authorList>
    </citation>
    <scope>NUCLEOTIDE SEQUENCE</scope>
    <source>
        <strain evidence="2">MPI-CAGE-AT-0147</strain>
    </source>
</reference>
<dbReference type="Proteomes" id="UP000738349">
    <property type="component" value="Unassembled WGS sequence"/>
</dbReference>